<proteinExistence type="predicted"/>
<evidence type="ECO:0000313" key="2">
    <source>
        <dbReference type="EMBL" id="KAH3779613.1"/>
    </source>
</evidence>
<sequence length="84" mass="9855">MDEESEIEVKESEMDEEESGMNYCQNTAYVDREAKYINVYEPSDPSEEKYSDDDGKDMDYIPDSEMDEEESGMNYCQNTAYVDR</sequence>
<feature type="compositionally biased region" description="Basic and acidic residues" evidence="1">
    <location>
        <begin position="46"/>
        <end position="59"/>
    </location>
</feature>
<accession>A0A9D4IPZ6</accession>
<reference evidence="2" key="2">
    <citation type="submission" date="2020-11" db="EMBL/GenBank/DDBJ databases">
        <authorList>
            <person name="McCartney M.A."/>
            <person name="Auch B."/>
            <person name="Kono T."/>
            <person name="Mallez S."/>
            <person name="Becker A."/>
            <person name="Gohl D.M."/>
            <person name="Silverstein K.A.T."/>
            <person name="Koren S."/>
            <person name="Bechman K.B."/>
            <person name="Herman A."/>
            <person name="Abrahante J.E."/>
            <person name="Garbe J."/>
        </authorList>
    </citation>
    <scope>NUCLEOTIDE SEQUENCE</scope>
    <source>
        <strain evidence="2">Duluth1</strain>
        <tissue evidence="2">Whole animal</tissue>
    </source>
</reference>
<feature type="compositionally biased region" description="Polar residues" evidence="1">
    <location>
        <begin position="74"/>
        <end position="84"/>
    </location>
</feature>
<keyword evidence="3" id="KW-1185">Reference proteome</keyword>
<organism evidence="2 3">
    <name type="scientific">Dreissena polymorpha</name>
    <name type="common">Zebra mussel</name>
    <name type="synonym">Mytilus polymorpha</name>
    <dbReference type="NCBI Taxonomy" id="45954"/>
    <lineage>
        <taxon>Eukaryota</taxon>
        <taxon>Metazoa</taxon>
        <taxon>Spiralia</taxon>
        <taxon>Lophotrochozoa</taxon>
        <taxon>Mollusca</taxon>
        <taxon>Bivalvia</taxon>
        <taxon>Autobranchia</taxon>
        <taxon>Heteroconchia</taxon>
        <taxon>Euheterodonta</taxon>
        <taxon>Imparidentia</taxon>
        <taxon>Neoheterodontei</taxon>
        <taxon>Myida</taxon>
        <taxon>Dreissenoidea</taxon>
        <taxon>Dreissenidae</taxon>
        <taxon>Dreissena</taxon>
    </lineage>
</organism>
<dbReference type="EMBL" id="JAIWYP010000008">
    <property type="protein sequence ID" value="KAH3779613.1"/>
    <property type="molecule type" value="Genomic_DNA"/>
</dbReference>
<protein>
    <submittedName>
        <fullName evidence="2">Uncharacterized protein</fullName>
    </submittedName>
</protein>
<dbReference type="Proteomes" id="UP000828390">
    <property type="component" value="Unassembled WGS sequence"/>
</dbReference>
<dbReference type="AlphaFoldDB" id="A0A9D4IPZ6"/>
<gene>
    <name evidence="2" type="ORF">DPMN_157417</name>
</gene>
<name>A0A9D4IPZ6_DREPO</name>
<feature type="region of interest" description="Disordered" evidence="1">
    <location>
        <begin position="41"/>
        <end position="84"/>
    </location>
</feature>
<feature type="region of interest" description="Disordered" evidence="1">
    <location>
        <begin position="1"/>
        <end position="22"/>
    </location>
</feature>
<evidence type="ECO:0000256" key="1">
    <source>
        <dbReference type="SAM" id="MobiDB-lite"/>
    </source>
</evidence>
<feature type="compositionally biased region" description="Acidic residues" evidence="1">
    <location>
        <begin position="60"/>
        <end position="71"/>
    </location>
</feature>
<comment type="caution">
    <text evidence="2">The sequence shown here is derived from an EMBL/GenBank/DDBJ whole genome shotgun (WGS) entry which is preliminary data.</text>
</comment>
<evidence type="ECO:0000313" key="3">
    <source>
        <dbReference type="Proteomes" id="UP000828390"/>
    </source>
</evidence>
<reference evidence="2" key="1">
    <citation type="journal article" date="2019" name="bioRxiv">
        <title>The Genome of the Zebra Mussel, Dreissena polymorpha: A Resource for Invasive Species Research.</title>
        <authorList>
            <person name="McCartney M.A."/>
            <person name="Auch B."/>
            <person name="Kono T."/>
            <person name="Mallez S."/>
            <person name="Zhang Y."/>
            <person name="Obille A."/>
            <person name="Becker A."/>
            <person name="Abrahante J.E."/>
            <person name="Garbe J."/>
            <person name="Badalamenti J.P."/>
            <person name="Herman A."/>
            <person name="Mangelson H."/>
            <person name="Liachko I."/>
            <person name="Sullivan S."/>
            <person name="Sone E.D."/>
            <person name="Koren S."/>
            <person name="Silverstein K.A.T."/>
            <person name="Beckman K.B."/>
            <person name="Gohl D.M."/>
        </authorList>
    </citation>
    <scope>NUCLEOTIDE SEQUENCE</scope>
    <source>
        <strain evidence="2">Duluth1</strain>
        <tissue evidence="2">Whole animal</tissue>
    </source>
</reference>